<dbReference type="GO" id="GO:0004020">
    <property type="term" value="F:adenylylsulfate kinase activity"/>
    <property type="evidence" value="ECO:0007669"/>
    <property type="project" value="UniProtKB-UniRule"/>
</dbReference>
<comment type="catalytic activity">
    <reaction evidence="1 6 7">
        <text>adenosine 5'-phosphosulfate + ATP = 3'-phosphoadenylyl sulfate + ADP + H(+)</text>
        <dbReference type="Rhea" id="RHEA:24152"/>
        <dbReference type="ChEBI" id="CHEBI:15378"/>
        <dbReference type="ChEBI" id="CHEBI:30616"/>
        <dbReference type="ChEBI" id="CHEBI:58243"/>
        <dbReference type="ChEBI" id="CHEBI:58339"/>
        <dbReference type="ChEBI" id="CHEBI:456216"/>
        <dbReference type="EC" id="2.7.1.25"/>
    </reaction>
</comment>
<gene>
    <name evidence="6" type="primary">cysC</name>
    <name evidence="9" type="ordered locus">Varpa_3256</name>
</gene>
<comment type="function">
    <text evidence="6 7">Catalyzes the synthesis of activated sulfate.</text>
</comment>
<dbReference type="STRING" id="595537.Varpa_3256"/>
<dbReference type="Gene3D" id="3.40.50.300">
    <property type="entry name" value="P-loop containing nucleotide triphosphate hydrolases"/>
    <property type="match status" value="1"/>
</dbReference>
<comment type="pathway">
    <text evidence="6 7">Sulfur metabolism; hydrogen sulfide biosynthesis; sulfite from sulfate: step 2/3.</text>
</comment>
<dbReference type="GO" id="GO:0010134">
    <property type="term" value="P:sulfate assimilation via adenylyl sulfate reduction"/>
    <property type="evidence" value="ECO:0007669"/>
    <property type="project" value="TreeGrafter"/>
</dbReference>
<keyword evidence="4 6" id="KW-0547">Nucleotide-binding</keyword>
<reference evidence="10" key="1">
    <citation type="submission" date="2010-12" db="EMBL/GenBank/DDBJ databases">
        <title>Complete sequence of Variovorax paradoxus EPS.</title>
        <authorList>
            <consortium name="US DOE Joint Genome Institute"/>
            <person name="Lucas S."/>
            <person name="Copeland A."/>
            <person name="Lapidus A."/>
            <person name="Cheng J.-F."/>
            <person name="Goodwin L."/>
            <person name="Pitluck S."/>
            <person name="Teshima H."/>
            <person name="Detter J.C."/>
            <person name="Han C."/>
            <person name="Tapia R."/>
            <person name="Land M."/>
            <person name="Hauser L."/>
            <person name="Kyrpides N."/>
            <person name="Ivanova N."/>
            <person name="Ovchinnikova G."/>
            <person name="Orwin P."/>
            <person name="Han J.-I.G."/>
            <person name="Woyke T."/>
        </authorList>
    </citation>
    <scope>NUCLEOTIDE SEQUENCE [LARGE SCALE GENOMIC DNA]</scope>
    <source>
        <strain evidence="10">EPS</strain>
    </source>
</reference>
<dbReference type="PANTHER" id="PTHR42700">
    <property type="entry name" value="SULFATE ADENYLYLTRANSFERASE"/>
    <property type="match status" value="1"/>
</dbReference>
<evidence type="ECO:0000313" key="10">
    <source>
        <dbReference type="Proteomes" id="UP000008917"/>
    </source>
</evidence>
<dbReference type="HAMAP" id="MF_00065">
    <property type="entry name" value="Adenylyl_sulf_kinase"/>
    <property type="match status" value="1"/>
</dbReference>
<feature type="domain" description="APS kinase" evidence="8">
    <location>
        <begin position="18"/>
        <end position="166"/>
    </location>
</feature>
<evidence type="ECO:0000259" key="8">
    <source>
        <dbReference type="Pfam" id="PF01583"/>
    </source>
</evidence>
<accession>E6VAZ3</accession>
<dbReference type="InterPro" id="IPR002891">
    <property type="entry name" value="APS"/>
</dbReference>
<dbReference type="EMBL" id="CP002417">
    <property type="protein sequence ID" value="ADU37442.1"/>
    <property type="molecule type" value="Genomic_DNA"/>
</dbReference>
<dbReference type="GO" id="GO:0005524">
    <property type="term" value="F:ATP binding"/>
    <property type="evidence" value="ECO:0007669"/>
    <property type="project" value="UniProtKB-UniRule"/>
</dbReference>
<dbReference type="CDD" id="cd02027">
    <property type="entry name" value="APSK"/>
    <property type="match status" value="1"/>
</dbReference>
<dbReference type="GO" id="GO:0004781">
    <property type="term" value="F:sulfate adenylyltransferase (ATP) activity"/>
    <property type="evidence" value="ECO:0007669"/>
    <property type="project" value="TreeGrafter"/>
</dbReference>
<evidence type="ECO:0000256" key="3">
    <source>
        <dbReference type="ARBA" id="ARBA00022679"/>
    </source>
</evidence>
<evidence type="ECO:0000256" key="1">
    <source>
        <dbReference type="ARBA" id="ARBA00001823"/>
    </source>
</evidence>
<dbReference type="OrthoDB" id="9804504at2"/>
<keyword evidence="6" id="KW-0597">Phosphoprotein</keyword>
<name>E6VAZ3_VARPE</name>
<dbReference type="PANTHER" id="PTHR42700:SF1">
    <property type="entry name" value="SULFATE ADENYLYLTRANSFERASE"/>
    <property type="match status" value="1"/>
</dbReference>
<dbReference type="SUPFAM" id="SSF52540">
    <property type="entry name" value="P-loop containing nucleoside triphosphate hydrolases"/>
    <property type="match status" value="1"/>
</dbReference>
<organism evidence="9 10">
    <name type="scientific">Variovorax paradoxus (strain EPS)</name>
    <dbReference type="NCBI Taxonomy" id="595537"/>
    <lineage>
        <taxon>Bacteria</taxon>
        <taxon>Pseudomonadati</taxon>
        <taxon>Pseudomonadota</taxon>
        <taxon>Betaproteobacteria</taxon>
        <taxon>Burkholderiales</taxon>
        <taxon>Comamonadaceae</taxon>
        <taxon>Variovorax</taxon>
    </lineage>
</organism>
<reference evidence="9 10" key="2">
    <citation type="journal article" date="2013" name="Genome Announc.">
        <title>Genome of the Root-Associated Plant Growth-Promoting Bacterium Variovorax paradoxus Strain EPS.</title>
        <authorList>
            <person name="Han J.I."/>
            <person name="Spain J.C."/>
            <person name="Leadbetter J.R."/>
            <person name="Ovchinnikova G."/>
            <person name="Goodwin L.A."/>
            <person name="Han C.S."/>
            <person name="Woyke T."/>
            <person name="Davenport K.W."/>
            <person name="Orwin P.M."/>
        </authorList>
    </citation>
    <scope>NUCLEOTIDE SEQUENCE [LARGE SCALE GENOMIC DNA]</scope>
    <source>
        <strain evidence="9 10">EPS</strain>
    </source>
</reference>
<dbReference type="InterPro" id="IPR027417">
    <property type="entry name" value="P-loop_NTPase"/>
</dbReference>
<comment type="similarity">
    <text evidence="6 7">Belongs to the APS kinase family.</text>
</comment>
<dbReference type="Proteomes" id="UP000008917">
    <property type="component" value="Chromosome"/>
</dbReference>
<dbReference type="HOGENOM" id="CLU_046932_2_1_4"/>
<feature type="binding site" evidence="6">
    <location>
        <begin position="25"/>
        <end position="32"/>
    </location>
    <ligand>
        <name>ATP</name>
        <dbReference type="ChEBI" id="CHEBI:30616"/>
    </ligand>
</feature>
<dbReference type="GO" id="GO:0070814">
    <property type="term" value="P:hydrogen sulfide biosynthetic process"/>
    <property type="evidence" value="ECO:0007669"/>
    <property type="project" value="UniProtKB-UniRule"/>
</dbReference>
<dbReference type="KEGG" id="vpe:Varpa_3256"/>
<dbReference type="AlphaFoldDB" id="E6VAZ3"/>
<keyword evidence="3 6" id="KW-0808">Transferase</keyword>
<evidence type="ECO:0000256" key="5">
    <source>
        <dbReference type="ARBA" id="ARBA00022840"/>
    </source>
</evidence>
<dbReference type="InterPro" id="IPR059117">
    <property type="entry name" value="APS_kinase_dom"/>
</dbReference>
<evidence type="ECO:0000313" key="9">
    <source>
        <dbReference type="EMBL" id="ADU37442.1"/>
    </source>
</evidence>
<dbReference type="Pfam" id="PF01583">
    <property type="entry name" value="APS_kinase"/>
    <property type="match status" value="1"/>
</dbReference>
<feature type="active site" description="Phosphoserine intermediate" evidence="6">
    <location>
        <position position="99"/>
    </location>
</feature>
<dbReference type="InterPro" id="IPR050512">
    <property type="entry name" value="Sulf_AdTrans/APS_kinase"/>
</dbReference>
<dbReference type="eggNOG" id="COG0529">
    <property type="taxonomic scope" value="Bacteria"/>
</dbReference>
<keyword evidence="6 7" id="KW-0418">Kinase</keyword>
<evidence type="ECO:0000256" key="7">
    <source>
        <dbReference type="RuleBase" id="RU004347"/>
    </source>
</evidence>
<evidence type="ECO:0000256" key="6">
    <source>
        <dbReference type="HAMAP-Rule" id="MF_00065"/>
    </source>
</evidence>
<protein>
    <recommendedName>
        <fullName evidence="2 6">Adenylyl-sulfate kinase</fullName>
        <ecNumber evidence="2 6">2.7.1.25</ecNumber>
    </recommendedName>
    <alternativeName>
        <fullName evidence="6">APS kinase</fullName>
    </alternativeName>
    <alternativeName>
        <fullName evidence="6">ATP adenosine-5'-phosphosulfate 3'-phosphotransferase</fullName>
    </alternativeName>
    <alternativeName>
        <fullName evidence="6">Adenosine-5'-phosphosulfate kinase</fullName>
    </alternativeName>
</protein>
<dbReference type="UniPathway" id="UPA00140">
    <property type="reaction ID" value="UER00205"/>
</dbReference>
<dbReference type="NCBIfam" id="NF003013">
    <property type="entry name" value="PRK03846.1"/>
    <property type="match status" value="1"/>
</dbReference>
<keyword evidence="5 6" id="KW-0067">ATP-binding</keyword>
<dbReference type="EC" id="2.7.1.25" evidence="2 6"/>
<dbReference type="NCBIfam" id="TIGR00455">
    <property type="entry name" value="apsK"/>
    <property type="match status" value="1"/>
</dbReference>
<evidence type="ECO:0000256" key="2">
    <source>
        <dbReference type="ARBA" id="ARBA00012121"/>
    </source>
</evidence>
<dbReference type="GO" id="GO:0005737">
    <property type="term" value="C:cytoplasm"/>
    <property type="evidence" value="ECO:0007669"/>
    <property type="project" value="TreeGrafter"/>
</dbReference>
<evidence type="ECO:0000256" key="4">
    <source>
        <dbReference type="ARBA" id="ARBA00022741"/>
    </source>
</evidence>
<proteinExistence type="inferred from homology"/>
<dbReference type="GO" id="GO:0019379">
    <property type="term" value="P:sulfate assimilation, phosphoadenylyl sulfate reduction by phosphoadenylyl-sulfate reductase (thioredoxin)"/>
    <property type="evidence" value="ECO:0007669"/>
    <property type="project" value="TreeGrafter"/>
</dbReference>
<sequence length="193" mass="20831">MRIDANSVALHTPRGSGSCVIWLTGLSGAGKSTIANSLRERAMAQGMPVAILDGDDVRRGLSQGLGFGHADRRENIRRMAEVARLLSDQGLAVIVAAVSPMREQRAMARKIVGTAFREVHVHASLATCEQRDVKGLYARARRGEVAKFTGISDIYEPPLQPDLVIDTSSCEVAQAASRLMSAFDAWSLRDGSR</sequence>
<dbReference type="RefSeq" id="WP_013541670.1">
    <property type="nucleotide sequence ID" value="NC_014931.1"/>
</dbReference>